<reference evidence="1 2" key="1">
    <citation type="journal article" date="2018" name="Sci. Rep.">
        <title>Genomic signatures of local adaptation to the degree of environmental predictability in rotifers.</title>
        <authorList>
            <person name="Franch-Gras L."/>
            <person name="Hahn C."/>
            <person name="Garcia-Roger E.M."/>
            <person name="Carmona M.J."/>
            <person name="Serra M."/>
            <person name="Gomez A."/>
        </authorList>
    </citation>
    <scope>NUCLEOTIDE SEQUENCE [LARGE SCALE GENOMIC DNA]</scope>
    <source>
        <strain evidence="1">HYR1</strain>
    </source>
</reference>
<dbReference type="AlphaFoldDB" id="A0A3M7PFL6"/>
<accession>A0A3M7PFL6</accession>
<evidence type="ECO:0000313" key="2">
    <source>
        <dbReference type="Proteomes" id="UP000276133"/>
    </source>
</evidence>
<evidence type="ECO:0000313" key="1">
    <source>
        <dbReference type="EMBL" id="RMZ97504.1"/>
    </source>
</evidence>
<keyword evidence="2" id="KW-1185">Reference proteome</keyword>
<sequence>MVPITKDYLEKLSVQELVHLMRTQNGSFENEFQRLDDDETAQNNCVILPAKNSANNAFIEQQKDGIRKIEIKVLNSFVLGYSLITTSSTFRSILKKNGPLVKLVKSPGQNTIDACEPAFDSASYWNTNSATPFPAVPSVTSNKT</sequence>
<dbReference type="EMBL" id="REGN01011373">
    <property type="protein sequence ID" value="RMZ97504.1"/>
    <property type="molecule type" value="Genomic_DNA"/>
</dbReference>
<proteinExistence type="predicted"/>
<gene>
    <name evidence="1" type="ORF">BpHYR1_035461</name>
</gene>
<dbReference type="Proteomes" id="UP000276133">
    <property type="component" value="Unassembled WGS sequence"/>
</dbReference>
<organism evidence="1 2">
    <name type="scientific">Brachionus plicatilis</name>
    <name type="common">Marine rotifer</name>
    <name type="synonym">Brachionus muelleri</name>
    <dbReference type="NCBI Taxonomy" id="10195"/>
    <lineage>
        <taxon>Eukaryota</taxon>
        <taxon>Metazoa</taxon>
        <taxon>Spiralia</taxon>
        <taxon>Gnathifera</taxon>
        <taxon>Rotifera</taxon>
        <taxon>Eurotatoria</taxon>
        <taxon>Monogononta</taxon>
        <taxon>Pseudotrocha</taxon>
        <taxon>Ploima</taxon>
        <taxon>Brachionidae</taxon>
        <taxon>Brachionus</taxon>
    </lineage>
</organism>
<name>A0A3M7PFL6_BRAPC</name>
<protein>
    <submittedName>
        <fullName evidence="1">Uncharacterized protein</fullName>
    </submittedName>
</protein>
<comment type="caution">
    <text evidence="1">The sequence shown here is derived from an EMBL/GenBank/DDBJ whole genome shotgun (WGS) entry which is preliminary data.</text>
</comment>